<dbReference type="Proteomes" id="UP000267096">
    <property type="component" value="Unassembled WGS sequence"/>
</dbReference>
<dbReference type="EMBL" id="UYRR01030682">
    <property type="protein sequence ID" value="VDK41426.1"/>
    <property type="molecule type" value="Genomic_DNA"/>
</dbReference>
<name>A0A0M3JQK3_ANISI</name>
<evidence type="ECO:0000313" key="3">
    <source>
        <dbReference type="WBParaSite" id="ASIM_0000995401-mRNA-1"/>
    </source>
</evidence>
<protein>
    <submittedName>
        <fullName evidence="1 3">Uncharacterized protein</fullName>
    </submittedName>
</protein>
<reference evidence="3" key="1">
    <citation type="submission" date="2017-02" db="UniProtKB">
        <authorList>
            <consortium name="WormBaseParasite"/>
        </authorList>
    </citation>
    <scope>IDENTIFICATION</scope>
</reference>
<proteinExistence type="predicted"/>
<sequence length="50" mass="5698">MHTHHYSILFSLPNLKKVRPTEAAPDTILTDLPVQIADLPYFGRFCVSGW</sequence>
<reference evidence="1 2" key="2">
    <citation type="submission" date="2018-11" db="EMBL/GenBank/DDBJ databases">
        <authorList>
            <consortium name="Pathogen Informatics"/>
        </authorList>
    </citation>
    <scope>NUCLEOTIDE SEQUENCE [LARGE SCALE GENOMIC DNA]</scope>
</reference>
<keyword evidence="2" id="KW-1185">Reference proteome</keyword>
<evidence type="ECO:0000313" key="2">
    <source>
        <dbReference type="Proteomes" id="UP000267096"/>
    </source>
</evidence>
<dbReference type="WBParaSite" id="ASIM_0000995401-mRNA-1">
    <property type="protein sequence ID" value="ASIM_0000995401-mRNA-1"/>
    <property type="gene ID" value="ASIM_0000995401"/>
</dbReference>
<gene>
    <name evidence="1" type="ORF">ASIM_LOCUS9706</name>
</gene>
<evidence type="ECO:0000313" key="1">
    <source>
        <dbReference type="EMBL" id="VDK41426.1"/>
    </source>
</evidence>
<accession>A0A0M3JQK3</accession>
<dbReference type="AlphaFoldDB" id="A0A0M3JQK3"/>
<organism evidence="3">
    <name type="scientific">Anisakis simplex</name>
    <name type="common">Herring worm</name>
    <dbReference type="NCBI Taxonomy" id="6269"/>
    <lineage>
        <taxon>Eukaryota</taxon>
        <taxon>Metazoa</taxon>
        <taxon>Ecdysozoa</taxon>
        <taxon>Nematoda</taxon>
        <taxon>Chromadorea</taxon>
        <taxon>Rhabditida</taxon>
        <taxon>Spirurina</taxon>
        <taxon>Ascaridomorpha</taxon>
        <taxon>Ascaridoidea</taxon>
        <taxon>Anisakidae</taxon>
        <taxon>Anisakis</taxon>
        <taxon>Anisakis simplex complex</taxon>
    </lineage>
</organism>